<dbReference type="Proteomes" id="UP001629230">
    <property type="component" value="Unassembled WGS sequence"/>
</dbReference>
<evidence type="ECO:0000313" key="4">
    <source>
        <dbReference type="Proteomes" id="UP001629230"/>
    </source>
</evidence>
<evidence type="ECO:0000313" key="3">
    <source>
        <dbReference type="EMBL" id="MFM0003300.1"/>
    </source>
</evidence>
<dbReference type="EMBL" id="JAQQEZ010000013">
    <property type="protein sequence ID" value="MFM0003300.1"/>
    <property type="molecule type" value="Genomic_DNA"/>
</dbReference>
<reference evidence="3 4" key="1">
    <citation type="journal article" date="2024" name="Chem. Sci.">
        <title>Discovery of megapolipeptins by genome mining of a Burkholderiales bacteria collection.</title>
        <authorList>
            <person name="Paulo B.S."/>
            <person name="Recchia M.J.J."/>
            <person name="Lee S."/>
            <person name="Fergusson C.H."/>
            <person name="Romanowski S.B."/>
            <person name="Hernandez A."/>
            <person name="Krull N."/>
            <person name="Liu D.Y."/>
            <person name="Cavanagh H."/>
            <person name="Bos A."/>
            <person name="Gray C.A."/>
            <person name="Murphy B.T."/>
            <person name="Linington R.G."/>
            <person name="Eustaquio A.S."/>
        </authorList>
    </citation>
    <scope>NUCLEOTIDE SEQUENCE [LARGE SCALE GENOMIC DNA]</scope>
    <source>
        <strain evidence="3 4">RL17-350-BIC-A</strain>
    </source>
</reference>
<dbReference type="InterPro" id="IPR039561">
    <property type="entry name" value="Peptidase_M15C"/>
</dbReference>
<keyword evidence="1" id="KW-0472">Membrane</keyword>
<protein>
    <submittedName>
        <fullName evidence="3">M15 family metallopeptidase</fullName>
    </submittedName>
</protein>
<dbReference type="Pfam" id="PF13539">
    <property type="entry name" value="Peptidase_M15_4"/>
    <property type="match status" value="1"/>
</dbReference>
<dbReference type="SUPFAM" id="SSF55166">
    <property type="entry name" value="Hedgehog/DD-peptidase"/>
    <property type="match status" value="1"/>
</dbReference>
<dbReference type="RefSeq" id="WP_408178382.1">
    <property type="nucleotide sequence ID" value="NZ_JAQQEZ010000013.1"/>
</dbReference>
<sequence length="281" mass="31138">MIAVALLAYFAIAVVIAAMLLLPTVRASLLGAALTIHGRVMRGASRGASRARGQLARSAKISQSTAVDMQKLLVKRRLLIFTTTGILATPPLVALALRGRQLFQFDDTARVPDEKIAALLNGEQLVPPPPLPPEVFATQEVEQIRPALKDASRDWNLLDADFRTRLLLVYKIMHEQYGYEMALLEGYRSPERQNRLAQMGGNVTNAAAFQSYHQYGLAADNAFLRDGKLVISEKDPWAMRGYQLYGQTAEQVGLTWGGRWKMMDLGHVEYHKPGFVLGRGH</sequence>
<proteinExistence type="predicted"/>
<keyword evidence="1" id="KW-0812">Transmembrane</keyword>
<name>A0ABW9ARU0_9BURK</name>
<feature type="transmembrane region" description="Helical" evidence="1">
    <location>
        <begin position="78"/>
        <end position="97"/>
    </location>
</feature>
<organism evidence="3 4">
    <name type="scientific">Paraburkholderia dipogonis</name>
    <dbReference type="NCBI Taxonomy" id="1211383"/>
    <lineage>
        <taxon>Bacteria</taxon>
        <taxon>Pseudomonadati</taxon>
        <taxon>Pseudomonadota</taxon>
        <taxon>Betaproteobacteria</taxon>
        <taxon>Burkholderiales</taxon>
        <taxon>Burkholderiaceae</taxon>
        <taxon>Paraburkholderia</taxon>
    </lineage>
</organism>
<dbReference type="InterPro" id="IPR009045">
    <property type="entry name" value="Zn_M74/Hedgehog-like"/>
</dbReference>
<dbReference type="CDD" id="cd14845">
    <property type="entry name" value="L-Ala-D-Glu_peptidase_like"/>
    <property type="match status" value="1"/>
</dbReference>
<comment type="caution">
    <text evidence="3">The sequence shown here is derived from an EMBL/GenBank/DDBJ whole genome shotgun (WGS) entry which is preliminary data.</text>
</comment>
<gene>
    <name evidence="3" type="ORF">PQR57_19955</name>
</gene>
<evidence type="ECO:0000256" key="1">
    <source>
        <dbReference type="SAM" id="Phobius"/>
    </source>
</evidence>
<keyword evidence="1" id="KW-1133">Transmembrane helix</keyword>
<accession>A0ABW9ARU0</accession>
<evidence type="ECO:0000259" key="2">
    <source>
        <dbReference type="Pfam" id="PF13539"/>
    </source>
</evidence>
<feature type="domain" description="Peptidase M15C" evidence="2">
    <location>
        <begin position="205"/>
        <end position="270"/>
    </location>
</feature>
<dbReference type="Gene3D" id="3.30.1380.10">
    <property type="match status" value="1"/>
</dbReference>
<keyword evidence="4" id="KW-1185">Reference proteome</keyword>